<dbReference type="PROSITE" id="PS51257">
    <property type="entry name" value="PROKAR_LIPOPROTEIN"/>
    <property type="match status" value="1"/>
</dbReference>
<dbReference type="OrthoDB" id="9786191at2"/>
<reference evidence="1 2" key="1">
    <citation type="submission" date="2016-01" db="EMBL/GenBank/DDBJ databases">
        <title>The draft genome sequence of Aquimarina sp. RZW4-3-2.</title>
        <authorList>
            <person name="Wang Y."/>
        </authorList>
    </citation>
    <scope>NUCLEOTIDE SEQUENCE [LARGE SCALE GENOMIC DNA]</scope>
    <source>
        <strain evidence="1 2">RZW4-3-2</strain>
    </source>
</reference>
<keyword evidence="2" id="KW-1185">Reference proteome</keyword>
<dbReference type="STRING" id="1642818.AWE51_11530"/>
<protein>
    <submittedName>
        <fullName evidence="1">Uncharacterized protein</fullName>
    </submittedName>
</protein>
<organism evidence="1 2">
    <name type="scientific">Aquimarina aggregata</name>
    <dbReference type="NCBI Taxonomy" id="1642818"/>
    <lineage>
        <taxon>Bacteria</taxon>
        <taxon>Pseudomonadati</taxon>
        <taxon>Bacteroidota</taxon>
        <taxon>Flavobacteriia</taxon>
        <taxon>Flavobacteriales</taxon>
        <taxon>Flavobacteriaceae</taxon>
        <taxon>Aquimarina</taxon>
    </lineage>
</organism>
<name>A0A162YJY0_9FLAO</name>
<dbReference type="AlphaFoldDB" id="A0A162YJY0"/>
<sequence>MNTNQKIKNALMVFGICIAFSSCEYNVENEDEPIEIDLCDPAISFATQVKPIIDNNCITCHGGNQAPDLRTFAGISANAERVKDQVTTRRMPLGGSLSNEQIETIRCWVENGGLNN</sequence>
<dbReference type="GO" id="GO:0009055">
    <property type="term" value="F:electron transfer activity"/>
    <property type="evidence" value="ECO:0007669"/>
    <property type="project" value="InterPro"/>
</dbReference>
<dbReference type="SUPFAM" id="SSF46626">
    <property type="entry name" value="Cytochrome c"/>
    <property type="match status" value="1"/>
</dbReference>
<comment type="caution">
    <text evidence="1">The sequence shown here is derived from an EMBL/GenBank/DDBJ whole genome shotgun (WGS) entry which is preliminary data.</text>
</comment>
<proteinExistence type="predicted"/>
<dbReference type="Proteomes" id="UP000076715">
    <property type="component" value="Unassembled WGS sequence"/>
</dbReference>
<evidence type="ECO:0000313" key="2">
    <source>
        <dbReference type="Proteomes" id="UP000076715"/>
    </source>
</evidence>
<dbReference type="GO" id="GO:0020037">
    <property type="term" value="F:heme binding"/>
    <property type="evidence" value="ECO:0007669"/>
    <property type="project" value="InterPro"/>
</dbReference>
<dbReference type="RefSeq" id="WP_066317022.1">
    <property type="nucleotide sequence ID" value="NZ_LQRT01000035.1"/>
</dbReference>
<dbReference type="InterPro" id="IPR036909">
    <property type="entry name" value="Cyt_c-like_dom_sf"/>
</dbReference>
<gene>
    <name evidence="1" type="ORF">AWE51_11530</name>
</gene>
<evidence type="ECO:0000313" key="1">
    <source>
        <dbReference type="EMBL" id="KZS39180.1"/>
    </source>
</evidence>
<dbReference type="EMBL" id="LQRT01000035">
    <property type="protein sequence ID" value="KZS39180.1"/>
    <property type="molecule type" value="Genomic_DNA"/>
</dbReference>
<accession>A0A162YJY0</accession>